<dbReference type="Pfam" id="PF07714">
    <property type="entry name" value="PK_Tyr_Ser-Thr"/>
    <property type="match status" value="1"/>
</dbReference>
<keyword evidence="5" id="KW-1185">Reference proteome</keyword>
<evidence type="ECO:0000313" key="4">
    <source>
        <dbReference type="EMBL" id="MED6183219.1"/>
    </source>
</evidence>
<dbReference type="Pfam" id="PF23457">
    <property type="entry name" value="LysM2_NFP"/>
    <property type="match status" value="1"/>
</dbReference>
<dbReference type="InterPro" id="IPR000719">
    <property type="entry name" value="Prot_kinase_dom"/>
</dbReference>
<name>A0ABU6WD50_9FABA</name>
<dbReference type="Pfam" id="PF23462">
    <property type="entry name" value="LysM3_NFP"/>
    <property type="match status" value="1"/>
</dbReference>
<feature type="domain" description="Protein kinase" evidence="2">
    <location>
        <begin position="266"/>
        <end position="544"/>
    </location>
</feature>
<dbReference type="PANTHER" id="PTHR45927:SF2">
    <property type="entry name" value="SERINE_THREONINE RECEPTOR-LIKE KINASE NFP"/>
    <property type="match status" value="1"/>
</dbReference>
<dbReference type="Gene3D" id="1.10.510.10">
    <property type="entry name" value="Transferase(Phosphotransferase) domain 1"/>
    <property type="match status" value="2"/>
</dbReference>
<protein>
    <recommendedName>
        <fullName evidence="6">Nod-factor receptor 5</fullName>
    </recommendedName>
</protein>
<dbReference type="PROSITE" id="PS00109">
    <property type="entry name" value="PROTEIN_KINASE_TYR"/>
    <property type="match status" value="1"/>
</dbReference>
<keyword evidence="1" id="KW-1133">Transmembrane helix</keyword>
<dbReference type="Proteomes" id="UP001341840">
    <property type="component" value="Unassembled WGS sequence"/>
</dbReference>
<dbReference type="InterPro" id="IPR001245">
    <property type="entry name" value="Ser-Thr/Tyr_kinase_cat_dom"/>
</dbReference>
<gene>
    <name evidence="4" type="ORF">PIB30_036008</name>
</gene>
<keyword evidence="1" id="KW-0812">Transmembrane</keyword>
<feature type="transmembrane region" description="Helical" evidence="1">
    <location>
        <begin position="224"/>
        <end position="251"/>
    </location>
</feature>
<evidence type="ECO:0000259" key="2">
    <source>
        <dbReference type="PROSITE" id="PS50011"/>
    </source>
</evidence>
<dbReference type="PROSITE" id="PS50011">
    <property type="entry name" value="PROTEIN_KINASE_DOM"/>
    <property type="match status" value="1"/>
</dbReference>
<dbReference type="Gene3D" id="3.30.200.20">
    <property type="entry name" value="Phosphorylase Kinase, domain 1"/>
    <property type="match status" value="1"/>
</dbReference>
<dbReference type="InterPro" id="IPR059143">
    <property type="entry name" value="NFP_LysM2"/>
</dbReference>
<dbReference type="InterPro" id="IPR052611">
    <property type="entry name" value="Plant_RLK_LysM"/>
</dbReference>
<dbReference type="Pfam" id="PF23446">
    <property type="entry name" value="LysM1_NFP_LYK"/>
    <property type="match status" value="1"/>
</dbReference>
<evidence type="ECO:0000313" key="5">
    <source>
        <dbReference type="Proteomes" id="UP001341840"/>
    </source>
</evidence>
<sequence>MTSIPAQSQQINGTDFSCPVDSPSSCETYVTYIAQSPNLLSLSNISDIFATSPLSIATASNIRNEDDKLVPGQVLLIPVTCGCTGNQSFANITYQMRQGDMYDTVSQISFENLTNWRAVNHSNPDLNPVLLPIGVKVVFPLFCRCPSKKQLQKGIEYMITYVWQHNDTVSSVAAKFGASPVDISTENNYGGNFTAATYLPVLIPVTSLPVLAQPDPSNGRKSSIGIPVIIGISLAFILVIAVIVISLVYAYHYQRKRTLNRRDSSAGTADKLLSGVSGYVSKPTVYEADAIIKATTNLSEHCKIGDTVYKAKIEGQVLAVKKVNEVVSEELNVLQKVNHGNLVKLMGVSSDSDGNHFLVYEYADNGSLEEWLFSKLSSKASLTWYQRINIALDVAMGLQYLHEHTYPRIVHRDITASNILLDSNFKAKIGNFSMARTSTNPMTCKIDVFAFGVVLIELLTGKKGMTTKADGEVVMQWKHVRKIFEVEDEKEKEECLRRWMDPKLESLYPVDYALSLVTLAVNCTADVSLSRPTMAEVVLGLSLLTQPSQAALERSLTSSALEAEVTHVATPIAAR</sequence>
<dbReference type="SUPFAM" id="SSF56112">
    <property type="entry name" value="Protein kinase-like (PK-like)"/>
    <property type="match status" value="1"/>
</dbReference>
<comment type="caution">
    <text evidence="4">The sequence shown here is derived from an EMBL/GenBank/DDBJ whole genome shotgun (WGS) entry which is preliminary data.</text>
</comment>
<evidence type="ECO:0000259" key="3">
    <source>
        <dbReference type="PROSITE" id="PS51782"/>
    </source>
</evidence>
<dbReference type="InterPro" id="IPR056561">
    <property type="entry name" value="NFP_LYK_LysM1"/>
</dbReference>
<feature type="domain" description="LysM" evidence="3">
    <location>
        <begin position="30"/>
        <end position="77"/>
    </location>
</feature>
<evidence type="ECO:0008006" key="6">
    <source>
        <dbReference type="Google" id="ProtNLM"/>
    </source>
</evidence>
<dbReference type="PANTHER" id="PTHR45927">
    <property type="entry name" value="LYSM-DOMAIN RECEPTOR-LIKE KINASE-RELATED"/>
    <property type="match status" value="1"/>
</dbReference>
<evidence type="ECO:0000256" key="1">
    <source>
        <dbReference type="SAM" id="Phobius"/>
    </source>
</evidence>
<dbReference type="PROSITE" id="PS51782">
    <property type="entry name" value="LYSM"/>
    <property type="match status" value="1"/>
</dbReference>
<organism evidence="4 5">
    <name type="scientific">Stylosanthes scabra</name>
    <dbReference type="NCBI Taxonomy" id="79078"/>
    <lineage>
        <taxon>Eukaryota</taxon>
        <taxon>Viridiplantae</taxon>
        <taxon>Streptophyta</taxon>
        <taxon>Embryophyta</taxon>
        <taxon>Tracheophyta</taxon>
        <taxon>Spermatophyta</taxon>
        <taxon>Magnoliopsida</taxon>
        <taxon>eudicotyledons</taxon>
        <taxon>Gunneridae</taxon>
        <taxon>Pentapetalae</taxon>
        <taxon>rosids</taxon>
        <taxon>fabids</taxon>
        <taxon>Fabales</taxon>
        <taxon>Fabaceae</taxon>
        <taxon>Papilionoideae</taxon>
        <taxon>50 kb inversion clade</taxon>
        <taxon>dalbergioids sensu lato</taxon>
        <taxon>Dalbergieae</taxon>
        <taxon>Pterocarpus clade</taxon>
        <taxon>Stylosanthes</taxon>
    </lineage>
</organism>
<dbReference type="EMBL" id="JASCZI010181417">
    <property type="protein sequence ID" value="MED6183219.1"/>
    <property type="molecule type" value="Genomic_DNA"/>
</dbReference>
<reference evidence="4 5" key="1">
    <citation type="journal article" date="2023" name="Plants (Basel)">
        <title>Bridging the Gap: Combining Genomics and Transcriptomics Approaches to Understand Stylosanthes scabra, an Orphan Legume from the Brazilian Caatinga.</title>
        <authorList>
            <person name="Ferreira-Neto J.R.C."/>
            <person name="da Silva M.D."/>
            <person name="Binneck E."/>
            <person name="de Melo N.F."/>
            <person name="da Silva R.H."/>
            <person name="de Melo A.L.T.M."/>
            <person name="Pandolfi V."/>
            <person name="Bustamante F.O."/>
            <person name="Brasileiro-Vidal A.C."/>
            <person name="Benko-Iseppon A.M."/>
        </authorList>
    </citation>
    <scope>NUCLEOTIDE SEQUENCE [LARGE SCALE GENOMIC DNA]</scope>
    <source>
        <tissue evidence="4">Leaves</tissue>
    </source>
</reference>
<dbReference type="InterPro" id="IPR059144">
    <property type="entry name" value="NFP_LysM3"/>
</dbReference>
<dbReference type="InterPro" id="IPR018392">
    <property type="entry name" value="LysM"/>
</dbReference>
<proteinExistence type="predicted"/>
<dbReference type="InterPro" id="IPR011009">
    <property type="entry name" value="Kinase-like_dom_sf"/>
</dbReference>
<dbReference type="InterPro" id="IPR008266">
    <property type="entry name" value="Tyr_kinase_AS"/>
</dbReference>
<accession>A0ABU6WD50</accession>
<keyword evidence="1" id="KW-0472">Membrane</keyword>